<evidence type="ECO:0000313" key="1">
    <source>
        <dbReference type="Proteomes" id="UP000095282"/>
    </source>
</evidence>
<dbReference type="WBParaSite" id="Csp11.Scaffold525.g3013.t1">
    <property type="protein sequence ID" value="Csp11.Scaffold525.g3013.t1"/>
    <property type="gene ID" value="Csp11.Scaffold525.g3013"/>
</dbReference>
<dbReference type="AlphaFoldDB" id="A0A1I7T6Z0"/>
<organism evidence="1 2">
    <name type="scientific">Caenorhabditis tropicalis</name>
    <dbReference type="NCBI Taxonomy" id="1561998"/>
    <lineage>
        <taxon>Eukaryota</taxon>
        <taxon>Metazoa</taxon>
        <taxon>Ecdysozoa</taxon>
        <taxon>Nematoda</taxon>
        <taxon>Chromadorea</taxon>
        <taxon>Rhabditida</taxon>
        <taxon>Rhabditina</taxon>
        <taxon>Rhabditomorpha</taxon>
        <taxon>Rhabditoidea</taxon>
        <taxon>Rhabditidae</taxon>
        <taxon>Peloderinae</taxon>
        <taxon>Caenorhabditis</taxon>
    </lineage>
</organism>
<dbReference type="GO" id="GO:0045087">
    <property type="term" value="P:innate immune response"/>
    <property type="evidence" value="ECO:0007669"/>
    <property type="project" value="TreeGrafter"/>
</dbReference>
<proteinExistence type="predicted"/>
<dbReference type="PANTHER" id="PTHR36521">
    <property type="entry name" value="GEO07177P1"/>
    <property type="match status" value="1"/>
</dbReference>
<evidence type="ECO:0000313" key="2">
    <source>
        <dbReference type="WBParaSite" id="Csp11.Scaffold525.g3013.t1"/>
    </source>
</evidence>
<protein>
    <submittedName>
        <fullName evidence="2">Spore coat protein</fullName>
    </submittedName>
</protein>
<reference evidence="2" key="1">
    <citation type="submission" date="2016-11" db="UniProtKB">
        <authorList>
            <consortium name="WormBaseParasite"/>
        </authorList>
    </citation>
    <scope>IDENTIFICATION</scope>
</reference>
<accession>A0A1I7T6Z0</accession>
<keyword evidence="1" id="KW-1185">Reference proteome</keyword>
<dbReference type="PANTHER" id="PTHR36521:SF1">
    <property type="entry name" value="FIP (FUNGUS-INDUCED PROTEIN) RELATED-RELATED"/>
    <property type="match status" value="1"/>
</dbReference>
<dbReference type="Proteomes" id="UP000095282">
    <property type="component" value="Unplaced"/>
</dbReference>
<dbReference type="eggNOG" id="ENOG502TIVF">
    <property type="taxonomic scope" value="Eukaryota"/>
</dbReference>
<sequence length="73" mass="7823">METKTKIGGDQGMESNTQMDTGAGLMEANTELHPRFRRWGYYGGMGGYGMGYGGMGYGRMGYGGYGGYGGYYG</sequence>
<name>A0A1I7T6Z0_9PELO</name>